<dbReference type="GO" id="GO:0000785">
    <property type="term" value="C:chromatin"/>
    <property type="evidence" value="ECO:0007669"/>
    <property type="project" value="TreeGrafter"/>
</dbReference>
<accession>A0A1E3PNW7</accession>
<dbReference type="Pfam" id="PF09724">
    <property type="entry name" value="Dcc1"/>
    <property type="match status" value="1"/>
</dbReference>
<gene>
    <name evidence="3" type="ORF">NADFUDRAFT_49571</name>
</gene>
<evidence type="ECO:0000256" key="2">
    <source>
        <dbReference type="ARBA" id="ARBA00022705"/>
    </source>
</evidence>
<dbReference type="Proteomes" id="UP000095009">
    <property type="component" value="Unassembled WGS sequence"/>
</dbReference>
<dbReference type="InterPro" id="IPR019128">
    <property type="entry name" value="Dcc1"/>
</dbReference>
<dbReference type="GO" id="GO:0031390">
    <property type="term" value="C:Ctf18 RFC-like complex"/>
    <property type="evidence" value="ECO:0007669"/>
    <property type="project" value="InterPro"/>
</dbReference>
<dbReference type="AlphaFoldDB" id="A0A1E3PNW7"/>
<name>A0A1E3PNW7_9ASCO</name>
<dbReference type="STRING" id="857566.A0A1E3PNW7"/>
<protein>
    <recommendedName>
        <fullName evidence="5">Sister chromatid cohesion protein DCC1</fullName>
    </recommendedName>
</protein>
<dbReference type="PANTHER" id="PTHR13395:SF6">
    <property type="entry name" value="SISTER CHROMATID COHESION PROTEIN DCC1"/>
    <property type="match status" value="1"/>
</dbReference>
<keyword evidence="4" id="KW-1185">Reference proteome</keyword>
<dbReference type="OrthoDB" id="276989at2759"/>
<evidence type="ECO:0000313" key="4">
    <source>
        <dbReference type="Proteomes" id="UP000095009"/>
    </source>
</evidence>
<reference evidence="3 4" key="1">
    <citation type="journal article" date="2016" name="Proc. Natl. Acad. Sci. U.S.A.">
        <title>Comparative genomics of biotechnologically important yeasts.</title>
        <authorList>
            <person name="Riley R."/>
            <person name="Haridas S."/>
            <person name="Wolfe K.H."/>
            <person name="Lopes M.R."/>
            <person name="Hittinger C.T."/>
            <person name="Goeker M."/>
            <person name="Salamov A.A."/>
            <person name="Wisecaver J.H."/>
            <person name="Long T.M."/>
            <person name="Calvey C.H."/>
            <person name="Aerts A.L."/>
            <person name="Barry K.W."/>
            <person name="Choi C."/>
            <person name="Clum A."/>
            <person name="Coughlan A.Y."/>
            <person name="Deshpande S."/>
            <person name="Douglass A.P."/>
            <person name="Hanson S.J."/>
            <person name="Klenk H.-P."/>
            <person name="LaButti K.M."/>
            <person name="Lapidus A."/>
            <person name="Lindquist E.A."/>
            <person name="Lipzen A.M."/>
            <person name="Meier-Kolthoff J.P."/>
            <person name="Ohm R.A."/>
            <person name="Otillar R.P."/>
            <person name="Pangilinan J.L."/>
            <person name="Peng Y."/>
            <person name="Rokas A."/>
            <person name="Rosa C.A."/>
            <person name="Scheuner C."/>
            <person name="Sibirny A.A."/>
            <person name="Slot J.C."/>
            <person name="Stielow J.B."/>
            <person name="Sun H."/>
            <person name="Kurtzman C.P."/>
            <person name="Blackwell M."/>
            <person name="Grigoriev I.V."/>
            <person name="Jeffries T.W."/>
        </authorList>
    </citation>
    <scope>NUCLEOTIDE SEQUENCE [LARGE SCALE GENOMIC DNA]</scope>
    <source>
        <strain evidence="3 4">DSM 6958</strain>
    </source>
</reference>
<dbReference type="EMBL" id="KV454407">
    <property type="protein sequence ID" value="ODQ67129.1"/>
    <property type="molecule type" value="Genomic_DNA"/>
</dbReference>
<dbReference type="GO" id="GO:0034088">
    <property type="term" value="P:maintenance of mitotic sister chromatid cohesion"/>
    <property type="evidence" value="ECO:0007669"/>
    <property type="project" value="TreeGrafter"/>
</dbReference>
<dbReference type="GO" id="GO:0000775">
    <property type="term" value="C:chromosome, centromeric region"/>
    <property type="evidence" value="ECO:0007669"/>
    <property type="project" value="TreeGrafter"/>
</dbReference>
<keyword evidence="2" id="KW-0235">DNA replication</keyword>
<organism evidence="3 4">
    <name type="scientific">Nadsonia fulvescens var. elongata DSM 6958</name>
    <dbReference type="NCBI Taxonomy" id="857566"/>
    <lineage>
        <taxon>Eukaryota</taxon>
        <taxon>Fungi</taxon>
        <taxon>Dikarya</taxon>
        <taxon>Ascomycota</taxon>
        <taxon>Saccharomycotina</taxon>
        <taxon>Dipodascomycetes</taxon>
        <taxon>Dipodascales</taxon>
        <taxon>Dipodascales incertae sedis</taxon>
        <taxon>Nadsonia</taxon>
    </lineage>
</organism>
<evidence type="ECO:0008006" key="5">
    <source>
        <dbReference type="Google" id="ProtNLM"/>
    </source>
</evidence>
<proteinExistence type="inferred from homology"/>
<dbReference type="PANTHER" id="PTHR13395">
    <property type="entry name" value="SISTER CHROMATID COHESION PROTEIN DCC1-RELATED"/>
    <property type="match status" value="1"/>
</dbReference>
<evidence type="ECO:0000313" key="3">
    <source>
        <dbReference type="EMBL" id="ODQ67129.1"/>
    </source>
</evidence>
<evidence type="ECO:0000256" key="1">
    <source>
        <dbReference type="ARBA" id="ARBA00007017"/>
    </source>
</evidence>
<comment type="similarity">
    <text evidence="1">Belongs to the DCC1 family.</text>
</comment>
<dbReference type="GO" id="GO:0006260">
    <property type="term" value="P:DNA replication"/>
    <property type="evidence" value="ECO:0007669"/>
    <property type="project" value="UniProtKB-KW"/>
</dbReference>
<sequence length="353" mass="39992">MVKLSANIPPLTPYKLIELPPDLLSALEATDTSNELVIKSSSKSGEAIICTADKTFQLRRINQSNTLVLLKPEPASREVNPHLVAFSNINTLLECVPTRGVVDLSCVPLYFGPGSLTGEKQPSNKLLISLAELDSNSPASSLEFDTEFVQSFGTEINGIACLLSRDIVFEFLGLALTTIMALKLNINAILVDELYQAIDETNEPIQIVETIVKRFSNNQKEPYNLDMDKITKWYGIYTLMDSDRDLYVQEFYKRWEANIPVPTGKPLNYFTLKGNYINPESYLIRYFTKERLSSDPKARFAQLFEQKSTWELSEITPFVEDVMHNKAIKIESFIMKFARKRTINKKIIVSARN</sequence>